<dbReference type="EMBL" id="ONZQ02000001">
    <property type="protein sequence ID" value="SPN96977.1"/>
    <property type="molecule type" value="Genomic_DNA"/>
</dbReference>
<dbReference type="AlphaFoldDB" id="A0AAE8MR14"/>
<evidence type="ECO:0000313" key="3">
    <source>
        <dbReference type="Proteomes" id="UP001187682"/>
    </source>
</evidence>
<dbReference type="Proteomes" id="UP001187682">
    <property type="component" value="Unassembled WGS sequence"/>
</dbReference>
<evidence type="ECO:0000313" key="2">
    <source>
        <dbReference type="EMBL" id="SPN96977.1"/>
    </source>
</evidence>
<keyword evidence="3" id="KW-1185">Reference proteome</keyword>
<reference evidence="2" key="1">
    <citation type="submission" date="2018-03" db="EMBL/GenBank/DDBJ databases">
        <authorList>
            <person name="Guldener U."/>
        </authorList>
    </citation>
    <scope>NUCLEOTIDE SEQUENCE</scope>
</reference>
<organism evidence="2 3">
    <name type="scientific">Cephalotrichum gorgonifer</name>
    <dbReference type="NCBI Taxonomy" id="2041049"/>
    <lineage>
        <taxon>Eukaryota</taxon>
        <taxon>Fungi</taxon>
        <taxon>Dikarya</taxon>
        <taxon>Ascomycota</taxon>
        <taxon>Pezizomycotina</taxon>
        <taxon>Sordariomycetes</taxon>
        <taxon>Hypocreomycetidae</taxon>
        <taxon>Microascales</taxon>
        <taxon>Microascaceae</taxon>
        <taxon>Cephalotrichum</taxon>
    </lineage>
</organism>
<dbReference type="PANTHER" id="PTHR37849">
    <property type="entry name" value="YALI0E11605P"/>
    <property type="match status" value="1"/>
</dbReference>
<accession>A0AAE8MR14</accession>
<gene>
    <name evidence="2" type="ORF">DNG_00497</name>
</gene>
<name>A0AAE8MR14_9PEZI</name>
<dbReference type="PANTHER" id="PTHR37849:SF1">
    <property type="entry name" value="YALI0E11605P"/>
    <property type="match status" value="1"/>
</dbReference>
<keyword evidence="1" id="KW-0472">Membrane</keyword>
<protein>
    <submittedName>
        <fullName evidence="2">Uncharacterized protein</fullName>
    </submittedName>
</protein>
<proteinExistence type="predicted"/>
<sequence>MNPRIVLATRALGARGFQTSSRLASEVAALPARRPIGAFRSGIFGFFAGTTIAGVAAYKYMKQEFKTANDLLLEDLYTLQTSVQRVGKYLERLEDKVDTLEKKKTN</sequence>
<feature type="transmembrane region" description="Helical" evidence="1">
    <location>
        <begin position="38"/>
        <end position="58"/>
    </location>
</feature>
<keyword evidence="1" id="KW-0812">Transmembrane</keyword>
<keyword evidence="1" id="KW-1133">Transmembrane helix</keyword>
<evidence type="ECO:0000256" key="1">
    <source>
        <dbReference type="SAM" id="Phobius"/>
    </source>
</evidence>
<comment type="caution">
    <text evidence="2">The sequence shown here is derived from an EMBL/GenBank/DDBJ whole genome shotgun (WGS) entry which is preliminary data.</text>
</comment>